<keyword evidence="2" id="KW-0521">NADP</keyword>
<feature type="domain" description="NmrA-like" evidence="4">
    <location>
        <begin position="8"/>
        <end position="276"/>
    </location>
</feature>
<evidence type="ECO:0000256" key="3">
    <source>
        <dbReference type="ARBA" id="ARBA00023002"/>
    </source>
</evidence>
<sequence length="307" mass="33834">MASTAVRTAAIFTATGDQGSSVVRSLLKRGWKLTGFTRDPSSGKAQELAKQGVEVVKADMNDPESYKAHLKGKDAVFVNADFWAIYLHNGYNADAAKAGEIEQAKNAIQASVDAGVKHIVYSTLDGGLGAYHWDSKSEVSDWVRKNKLPVTNLYMTFYFSGISRNNLCTADGDGTYTLGLPAPDQTVVPGVPVEQTGEWVAAALEEPEKWTGKDMFAVTDALSVKEMADTLSRISGKTVKTKEIPDQYFLSDDFQKAIGQELWDNWKLFYDGNPKRDIAASKKLIENPLDFEGWAKQNKMLKELLDF</sequence>
<dbReference type="AlphaFoldDB" id="A0AAD9L729"/>
<evidence type="ECO:0000256" key="1">
    <source>
        <dbReference type="ARBA" id="ARBA00006328"/>
    </source>
</evidence>
<dbReference type="Gene3D" id="3.40.50.720">
    <property type="entry name" value="NAD(P)-binding Rossmann-like Domain"/>
    <property type="match status" value="1"/>
</dbReference>
<dbReference type="SUPFAM" id="SSF51735">
    <property type="entry name" value="NAD(P)-binding Rossmann-fold domains"/>
    <property type="match status" value="1"/>
</dbReference>
<evidence type="ECO:0000313" key="6">
    <source>
        <dbReference type="Proteomes" id="UP001182556"/>
    </source>
</evidence>
<dbReference type="CDD" id="cd05251">
    <property type="entry name" value="NmrA_like_SDR_a"/>
    <property type="match status" value="1"/>
</dbReference>
<name>A0AAD9L729_PAPLA</name>
<dbReference type="GO" id="GO:0005634">
    <property type="term" value="C:nucleus"/>
    <property type="evidence" value="ECO:0007669"/>
    <property type="project" value="TreeGrafter"/>
</dbReference>
<dbReference type="InterPro" id="IPR051164">
    <property type="entry name" value="NmrA-like_oxidored"/>
</dbReference>
<dbReference type="InterPro" id="IPR008030">
    <property type="entry name" value="NmrA-like"/>
</dbReference>
<keyword evidence="6" id="KW-1185">Reference proteome</keyword>
<evidence type="ECO:0000259" key="4">
    <source>
        <dbReference type="Pfam" id="PF05368"/>
    </source>
</evidence>
<evidence type="ECO:0000313" key="5">
    <source>
        <dbReference type="EMBL" id="KAK1925087.1"/>
    </source>
</evidence>
<comment type="caution">
    <text evidence="5">The sequence shown here is derived from an EMBL/GenBank/DDBJ whole genome shotgun (WGS) entry which is preliminary data.</text>
</comment>
<accession>A0AAD9L729</accession>
<evidence type="ECO:0000256" key="2">
    <source>
        <dbReference type="ARBA" id="ARBA00022857"/>
    </source>
</evidence>
<dbReference type="EMBL" id="JAODAN010000004">
    <property type="protein sequence ID" value="KAK1925087.1"/>
    <property type="molecule type" value="Genomic_DNA"/>
</dbReference>
<dbReference type="Gene3D" id="3.90.25.10">
    <property type="entry name" value="UDP-galactose 4-epimerase, domain 1"/>
    <property type="match status" value="1"/>
</dbReference>
<keyword evidence="3" id="KW-0560">Oxidoreductase</keyword>
<dbReference type="Proteomes" id="UP001182556">
    <property type="component" value="Unassembled WGS sequence"/>
</dbReference>
<dbReference type="PANTHER" id="PTHR42748">
    <property type="entry name" value="NITROGEN METABOLITE REPRESSION PROTEIN NMRA FAMILY MEMBER"/>
    <property type="match status" value="1"/>
</dbReference>
<organism evidence="5 6">
    <name type="scientific">Papiliotrema laurentii</name>
    <name type="common">Cryptococcus laurentii</name>
    <dbReference type="NCBI Taxonomy" id="5418"/>
    <lineage>
        <taxon>Eukaryota</taxon>
        <taxon>Fungi</taxon>
        <taxon>Dikarya</taxon>
        <taxon>Basidiomycota</taxon>
        <taxon>Agaricomycotina</taxon>
        <taxon>Tremellomycetes</taxon>
        <taxon>Tremellales</taxon>
        <taxon>Rhynchogastremaceae</taxon>
        <taxon>Papiliotrema</taxon>
    </lineage>
</organism>
<dbReference type="InterPro" id="IPR036291">
    <property type="entry name" value="NAD(P)-bd_dom_sf"/>
</dbReference>
<gene>
    <name evidence="5" type="ORF">DB88DRAFT_545899</name>
</gene>
<dbReference type="Pfam" id="PF05368">
    <property type="entry name" value="NmrA"/>
    <property type="match status" value="1"/>
</dbReference>
<dbReference type="PANTHER" id="PTHR42748:SF30">
    <property type="entry name" value="NMRA-LIKE DOMAIN-CONTAINING PROTEIN"/>
    <property type="match status" value="1"/>
</dbReference>
<reference evidence="5" key="1">
    <citation type="submission" date="2023-02" db="EMBL/GenBank/DDBJ databases">
        <title>Identification and recombinant expression of a fungal hydrolase from Papiliotrema laurentii that hydrolyzes apple cutin and clears colloidal polyester polyurethane.</title>
        <authorList>
            <consortium name="DOE Joint Genome Institute"/>
            <person name="Roman V.A."/>
            <person name="Bojanowski C."/>
            <person name="Crable B.R."/>
            <person name="Wagner D.N."/>
            <person name="Hung C.S."/>
            <person name="Nadeau L.J."/>
            <person name="Schratz L."/>
            <person name="Haridas S."/>
            <person name="Pangilinan J."/>
            <person name="Lipzen A."/>
            <person name="Na H."/>
            <person name="Yan M."/>
            <person name="Ng V."/>
            <person name="Grigoriev I.V."/>
            <person name="Spatafora J.W."/>
            <person name="Barlow D."/>
            <person name="Biffinger J."/>
            <person name="Kelley-Loughnane N."/>
            <person name="Varaljay V.A."/>
            <person name="Crookes-Goodson W.J."/>
        </authorList>
    </citation>
    <scope>NUCLEOTIDE SEQUENCE</scope>
    <source>
        <strain evidence="5">5307AH</strain>
    </source>
</reference>
<protein>
    <recommendedName>
        <fullName evidence="4">NmrA-like domain-containing protein</fullName>
    </recommendedName>
</protein>
<comment type="similarity">
    <text evidence="1">Belongs to the NmrA-type oxidoreductase family.</text>
</comment>
<proteinExistence type="inferred from homology"/>
<dbReference type="GO" id="GO:0016491">
    <property type="term" value="F:oxidoreductase activity"/>
    <property type="evidence" value="ECO:0007669"/>
    <property type="project" value="UniProtKB-KW"/>
</dbReference>